<keyword evidence="5" id="KW-0472">Membrane</keyword>
<accession>A0A8C8VYH2</accession>
<dbReference type="PROSITE" id="PS50835">
    <property type="entry name" value="IG_LIKE"/>
    <property type="match status" value="1"/>
</dbReference>
<dbReference type="GO" id="GO:0007166">
    <property type="term" value="P:cell surface receptor signaling pathway"/>
    <property type="evidence" value="ECO:0007669"/>
    <property type="project" value="UniProtKB-ARBA"/>
</dbReference>
<dbReference type="InterPro" id="IPR013151">
    <property type="entry name" value="Immunoglobulin_dom"/>
</dbReference>
<evidence type="ECO:0000259" key="6">
    <source>
        <dbReference type="PROSITE" id="PS50835"/>
    </source>
</evidence>
<dbReference type="GO" id="GO:0002764">
    <property type="term" value="P:immune response-regulating signaling pathway"/>
    <property type="evidence" value="ECO:0007669"/>
    <property type="project" value="TreeGrafter"/>
</dbReference>
<proteinExistence type="predicted"/>
<evidence type="ECO:0000256" key="2">
    <source>
        <dbReference type="ARBA" id="ARBA00023157"/>
    </source>
</evidence>
<evidence type="ECO:0000256" key="5">
    <source>
        <dbReference type="SAM" id="Phobius"/>
    </source>
</evidence>
<dbReference type="InterPro" id="IPR003599">
    <property type="entry name" value="Ig_sub"/>
</dbReference>
<dbReference type="Pfam" id="PF00047">
    <property type="entry name" value="ig"/>
    <property type="match status" value="1"/>
</dbReference>
<keyword evidence="5" id="KW-0812">Transmembrane</keyword>
<dbReference type="InterPro" id="IPR007110">
    <property type="entry name" value="Ig-like_dom"/>
</dbReference>
<dbReference type="InterPro" id="IPR013783">
    <property type="entry name" value="Ig-like_fold"/>
</dbReference>
<sequence length="283" mass="32359">MVPIGIVDTQVSFDFLAGTLTKPKIWAEPHSVIAMYAPVTIWCQGSWEAKRYHLFKEGSTDPWDQQSPLEDSDKVKFYIQHMTEDFAGIYKCYYQSPAGWSEHSDTLEMVLTGVHDNPSLSVWPSPAVTSGETITIQCSSSLGFGRFILIQEEKHHLQWTLDSQPNANWEFQAHFVLDPVTAIHNGTFRCYGYYRNHPQVWSKSSDPLHLLVSGLGRYQKVLIGVLVSLLLDLVVWMLWVNKTCSLQICENFKYFVRFSISCSICILTGCFLHPISSSEIFYW</sequence>
<evidence type="ECO:0000256" key="4">
    <source>
        <dbReference type="ARBA" id="ARBA00023319"/>
    </source>
</evidence>
<evidence type="ECO:0000313" key="8">
    <source>
        <dbReference type="Proteomes" id="UP000694547"/>
    </source>
</evidence>
<organism evidence="7 8">
    <name type="scientific">Peromyscus maniculatus bairdii</name>
    <name type="common">Prairie deer mouse</name>
    <dbReference type="NCBI Taxonomy" id="230844"/>
    <lineage>
        <taxon>Eukaryota</taxon>
        <taxon>Metazoa</taxon>
        <taxon>Chordata</taxon>
        <taxon>Craniata</taxon>
        <taxon>Vertebrata</taxon>
        <taxon>Euteleostomi</taxon>
        <taxon>Mammalia</taxon>
        <taxon>Eutheria</taxon>
        <taxon>Euarchontoglires</taxon>
        <taxon>Glires</taxon>
        <taxon>Rodentia</taxon>
        <taxon>Myomorpha</taxon>
        <taxon>Muroidea</taxon>
        <taxon>Cricetidae</taxon>
        <taxon>Neotominae</taxon>
        <taxon>Peromyscus</taxon>
    </lineage>
</organism>
<evidence type="ECO:0000256" key="1">
    <source>
        <dbReference type="ARBA" id="ARBA00022729"/>
    </source>
</evidence>
<reference evidence="7" key="3">
    <citation type="submission" date="2025-09" db="UniProtKB">
        <authorList>
            <consortium name="Ensembl"/>
        </authorList>
    </citation>
    <scope>IDENTIFICATION</scope>
</reference>
<reference evidence="8" key="1">
    <citation type="submission" date="2018-10" db="EMBL/GenBank/DDBJ databases">
        <title>Improved assembly of the deer mouse Peromyscus maniculatus genome.</title>
        <authorList>
            <person name="Lassance J.-M."/>
            <person name="Hoekstra H.E."/>
        </authorList>
    </citation>
    <scope>NUCLEOTIDE SEQUENCE [LARGE SCALE GENOMIC DNA]</scope>
</reference>
<dbReference type="SMART" id="SM00409">
    <property type="entry name" value="IG"/>
    <property type="match status" value="2"/>
</dbReference>
<dbReference type="Ensembl" id="ENSPEMT00000026328.2">
    <property type="protein sequence ID" value="ENSPEMP00000021964.2"/>
    <property type="gene ID" value="ENSPEMG00000028383.1"/>
</dbReference>
<dbReference type="Gene3D" id="2.60.40.10">
    <property type="entry name" value="Immunoglobulins"/>
    <property type="match status" value="2"/>
</dbReference>
<protein>
    <recommendedName>
        <fullName evidence="6">Ig-like domain-containing protein</fullName>
    </recommendedName>
</protein>
<dbReference type="InterPro" id="IPR050412">
    <property type="entry name" value="Ig-like_Receptors_ImmuneReg"/>
</dbReference>
<keyword evidence="4" id="KW-0393">Immunoglobulin domain</keyword>
<feature type="transmembrane region" description="Helical" evidence="5">
    <location>
        <begin position="252"/>
        <end position="275"/>
    </location>
</feature>
<keyword evidence="2" id="KW-1015">Disulfide bond</keyword>
<dbReference type="Proteomes" id="UP000694547">
    <property type="component" value="Unassembled WGS sequence"/>
</dbReference>
<keyword evidence="1" id="KW-0732">Signal</keyword>
<name>A0A8C8VYH2_PERMB</name>
<keyword evidence="3" id="KW-0325">Glycoprotein</keyword>
<feature type="domain" description="Ig-like" evidence="6">
    <location>
        <begin position="118"/>
        <end position="190"/>
    </location>
</feature>
<dbReference type="SUPFAM" id="SSF48726">
    <property type="entry name" value="Immunoglobulin"/>
    <property type="match status" value="2"/>
</dbReference>
<keyword evidence="5" id="KW-1133">Transmembrane helix</keyword>
<dbReference type="InterPro" id="IPR036179">
    <property type="entry name" value="Ig-like_dom_sf"/>
</dbReference>
<dbReference type="Pfam" id="PF13895">
    <property type="entry name" value="Ig_2"/>
    <property type="match status" value="1"/>
</dbReference>
<evidence type="ECO:0000313" key="7">
    <source>
        <dbReference type="Ensembl" id="ENSPEMP00000021964.2"/>
    </source>
</evidence>
<keyword evidence="8" id="KW-1185">Reference proteome</keyword>
<dbReference type="FunFam" id="2.60.40.10:FF:000049">
    <property type="entry name" value="Leukocyte immunoglobulin-like receptor subfamily B member 1"/>
    <property type="match status" value="2"/>
</dbReference>
<dbReference type="GO" id="GO:0005886">
    <property type="term" value="C:plasma membrane"/>
    <property type="evidence" value="ECO:0007669"/>
    <property type="project" value="TreeGrafter"/>
</dbReference>
<dbReference type="GeneTree" id="ENSGT01150000286974"/>
<dbReference type="AlphaFoldDB" id="A0A8C8VYH2"/>
<evidence type="ECO:0000256" key="3">
    <source>
        <dbReference type="ARBA" id="ARBA00023180"/>
    </source>
</evidence>
<dbReference type="PANTHER" id="PTHR11738:SF181">
    <property type="entry name" value="LEUKOCYTE IMMUNOGLOBULIN-LIKE RECEPTOR SUBFAMILY B MEMBER 4A-RELATED"/>
    <property type="match status" value="1"/>
</dbReference>
<reference evidence="7" key="2">
    <citation type="submission" date="2025-08" db="UniProtKB">
        <authorList>
            <consortium name="Ensembl"/>
        </authorList>
    </citation>
    <scope>IDENTIFICATION</scope>
</reference>
<dbReference type="PANTHER" id="PTHR11738">
    <property type="entry name" value="MHC CLASS I NK CELL RECEPTOR"/>
    <property type="match status" value="1"/>
</dbReference>
<feature type="transmembrane region" description="Helical" evidence="5">
    <location>
        <begin position="221"/>
        <end position="240"/>
    </location>
</feature>